<name>A0A9P6JQV0_9AGAR</name>
<dbReference type="PROSITE" id="PS50203">
    <property type="entry name" value="CALPAIN_CAT"/>
    <property type="match status" value="1"/>
</dbReference>
<gene>
    <name evidence="7" type="ORF">CPB83DRAFT_893410</name>
</gene>
<dbReference type="Pfam" id="PF00648">
    <property type="entry name" value="Peptidase_C2"/>
    <property type="match status" value="1"/>
</dbReference>
<evidence type="ECO:0000256" key="1">
    <source>
        <dbReference type="ARBA" id="ARBA00007623"/>
    </source>
</evidence>
<keyword evidence="3" id="KW-0378">Hydrolase</keyword>
<dbReference type="PANTHER" id="PTHR10183">
    <property type="entry name" value="CALPAIN"/>
    <property type="match status" value="1"/>
</dbReference>
<keyword evidence="2" id="KW-0645">Protease</keyword>
<proteinExistence type="inferred from homology"/>
<organism evidence="7 8">
    <name type="scientific">Crepidotus variabilis</name>
    <dbReference type="NCBI Taxonomy" id="179855"/>
    <lineage>
        <taxon>Eukaryota</taxon>
        <taxon>Fungi</taxon>
        <taxon>Dikarya</taxon>
        <taxon>Basidiomycota</taxon>
        <taxon>Agaricomycotina</taxon>
        <taxon>Agaricomycetes</taxon>
        <taxon>Agaricomycetidae</taxon>
        <taxon>Agaricales</taxon>
        <taxon>Agaricineae</taxon>
        <taxon>Crepidotaceae</taxon>
        <taxon>Crepidotus</taxon>
    </lineage>
</organism>
<evidence type="ECO:0000256" key="2">
    <source>
        <dbReference type="ARBA" id="ARBA00022670"/>
    </source>
</evidence>
<dbReference type="PANTHER" id="PTHR10183:SF379">
    <property type="entry name" value="CALPAIN-5"/>
    <property type="match status" value="1"/>
</dbReference>
<evidence type="ECO:0000313" key="8">
    <source>
        <dbReference type="Proteomes" id="UP000807306"/>
    </source>
</evidence>
<dbReference type="GO" id="GO:0004198">
    <property type="term" value="F:calcium-dependent cysteine-type endopeptidase activity"/>
    <property type="evidence" value="ECO:0007669"/>
    <property type="project" value="InterPro"/>
</dbReference>
<evidence type="ECO:0000313" key="7">
    <source>
        <dbReference type="EMBL" id="KAF9529606.1"/>
    </source>
</evidence>
<dbReference type="EMBL" id="MU157845">
    <property type="protein sequence ID" value="KAF9529606.1"/>
    <property type="molecule type" value="Genomic_DNA"/>
</dbReference>
<comment type="caution">
    <text evidence="7">The sequence shown here is derived from an EMBL/GenBank/DDBJ whole genome shotgun (WGS) entry which is preliminary data.</text>
</comment>
<dbReference type="SUPFAM" id="SSF54001">
    <property type="entry name" value="Cysteine proteinases"/>
    <property type="match status" value="1"/>
</dbReference>
<dbReference type="Proteomes" id="UP000807306">
    <property type="component" value="Unassembled WGS sequence"/>
</dbReference>
<feature type="domain" description="Calpain catalytic" evidence="6">
    <location>
        <begin position="98"/>
        <end position="210"/>
    </location>
</feature>
<dbReference type="AlphaFoldDB" id="A0A9P6JQV0"/>
<comment type="caution">
    <text evidence="5">Lacks conserved residue(s) required for the propagation of feature annotation.</text>
</comment>
<keyword evidence="8" id="KW-1185">Reference proteome</keyword>
<comment type="similarity">
    <text evidence="1">Belongs to the peptidase C2 family.</text>
</comment>
<dbReference type="InterPro" id="IPR022684">
    <property type="entry name" value="Calpain_cysteine_protease"/>
</dbReference>
<keyword evidence="4" id="KW-0788">Thiol protease</keyword>
<sequence length="210" mass="23415">MLALSVTLKARHFRNKIQAHAAATKVSTLTQPKPGLLVTKQLDDAIADCKAHVAKISKDCQVRNIEFRDIEFDLEIDTTRCLYGLAEAESNKLGHWTDGVLRDHWFLSVLATVASAPGLVVKFCVHDNIWVSVIIDDLLYRVVPKWEELHFAEQQLYHGDKDAYNKSARQGGKSLYFAKSGTAGETWVPLIEKAYAKLHGNCSHLDGGQT</sequence>
<reference evidence="7" key="1">
    <citation type="submission" date="2020-11" db="EMBL/GenBank/DDBJ databases">
        <authorList>
            <consortium name="DOE Joint Genome Institute"/>
            <person name="Ahrendt S."/>
            <person name="Riley R."/>
            <person name="Andreopoulos W."/>
            <person name="Labutti K."/>
            <person name="Pangilinan J."/>
            <person name="Ruiz-Duenas F.J."/>
            <person name="Barrasa J.M."/>
            <person name="Sanchez-Garcia M."/>
            <person name="Camarero S."/>
            <person name="Miyauchi S."/>
            <person name="Serrano A."/>
            <person name="Linde D."/>
            <person name="Babiker R."/>
            <person name="Drula E."/>
            <person name="Ayuso-Fernandez I."/>
            <person name="Pacheco R."/>
            <person name="Padilla G."/>
            <person name="Ferreira P."/>
            <person name="Barriuso J."/>
            <person name="Kellner H."/>
            <person name="Castanera R."/>
            <person name="Alfaro M."/>
            <person name="Ramirez L."/>
            <person name="Pisabarro A.G."/>
            <person name="Kuo A."/>
            <person name="Tritt A."/>
            <person name="Lipzen A."/>
            <person name="He G."/>
            <person name="Yan M."/>
            <person name="Ng V."/>
            <person name="Cullen D."/>
            <person name="Martin F."/>
            <person name="Rosso M.-N."/>
            <person name="Henrissat B."/>
            <person name="Hibbett D."/>
            <person name="Martinez A.T."/>
            <person name="Grigoriev I.V."/>
        </authorList>
    </citation>
    <scope>NUCLEOTIDE SEQUENCE</scope>
    <source>
        <strain evidence="7">CBS 506.95</strain>
    </source>
</reference>
<dbReference type="InterPro" id="IPR001300">
    <property type="entry name" value="Peptidase_C2_calpain_cat"/>
</dbReference>
<evidence type="ECO:0000256" key="4">
    <source>
        <dbReference type="ARBA" id="ARBA00022807"/>
    </source>
</evidence>
<dbReference type="PRINTS" id="PR00704">
    <property type="entry name" value="CALPAIN"/>
</dbReference>
<evidence type="ECO:0000256" key="5">
    <source>
        <dbReference type="PROSITE-ProRule" id="PRU00239"/>
    </source>
</evidence>
<evidence type="ECO:0000259" key="6">
    <source>
        <dbReference type="PROSITE" id="PS50203"/>
    </source>
</evidence>
<protein>
    <recommendedName>
        <fullName evidence="6">Calpain catalytic domain-containing protein</fullName>
    </recommendedName>
</protein>
<evidence type="ECO:0000256" key="3">
    <source>
        <dbReference type="ARBA" id="ARBA00022801"/>
    </source>
</evidence>
<accession>A0A9P6JQV0</accession>
<dbReference type="OrthoDB" id="424753at2759"/>
<dbReference type="InterPro" id="IPR038765">
    <property type="entry name" value="Papain-like_cys_pep_sf"/>
</dbReference>
<dbReference type="GO" id="GO:0006508">
    <property type="term" value="P:proteolysis"/>
    <property type="evidence" value="ECO:0007669"/>
    <property type="project" value="UniProtKB-KW"/>
</dbReference>